<name>A0A8J2FT54_9BACT</name>
<organism evidence="1 2">
    <name type="scientific">Candidatus Methylacidithermus pantelleriae</name>
    <dbReference type="NCBI Taxonomy" id="2744239"/>
    <lineage>
        <taxon>Bacteria</taxon>
        <taxon>Pseudomonadati</taxon>
        <taxon>Verrucomicrobiota</taxon>
        <taxon>Methylacidiphilae</taxon>
        <taxon>Methylacidiphilales</taxon>
        <taxon>Methylacidiphilaceae</taxon>
        <taxon>Candidatus Methylacidithermus</taxon>
    </lineage>
</organism>
<protein>
    <submittedName>
        <fullName evidence="1">Uncharacterized protein</fullName>
    </submittedName>
</protein>
<sequence>MRLPGGWGILSQYLALKGILPFAHGQEAVL</sequence>
<accession>A0A8J2FT54</accession>
<keyword evidence="2" id="KW-1185">Reference proteome</keyword>
<dbReference type="AlphaFoldDB" id="A0A8J2FT54"/>
<evidence type="ECO:0000313" key="1">
    <source>
        <dbReference type="EMBL" id="CAF0700602.1"/>
    </source>
</evidence>
<proteinExistence type="predicted"/>
<reference evidence="1" key="1">
    <citation type="submission" date="2021-02" db="EMBL/GenBank/DDBJ databases">
        <authorList>
            <person name="Cremers G."/>
            <person name="Picone N."/>
        </authorList>
    </citation>
    <scope>NUCLEOTIDE SEQUENCE</scope>
    <source>
        <strain evidence="1">PQ17</strain>
    </source>
</reference>
<evidence type="ECO:0000313" key="2">
    <source>
        <dbReference type="Proteomes" id="UP000663859"/>
    </source>
</evidence>
<dbReference type="EMBL" id="CAJNOB010000033">
    <property type="protein sequence ID" value="CAF0700602.1"/>
    <property type="molecule type" value="Genomic_DNA"/>
</dbReference>
<comment type="caution">
    <text evidence="1">The sequence shown here is derived from an EMBL/GenBank/DDBJ whole genome shotgun (WGS) entry which is preliminary data.</text>
</comment>
<gene>
    <name evidence="1" type="ORF">MPNT_390001</name>
</gene>
<dbReference type="Proteomes" id="UP000663859">
    <property type="component" value="Unassembled WGS sequence"/>
</dbReference>